<gene>
    <name evidence="1" type="ORF">LCGC14_2942280</name>
</gene>
<protein>
    <submittedName>
        <fullName evidence="1">Uncharacterized protein</fullName>
    </submittedName>
</protein>
<feature type="non-terminal residue" evidence="1">
    <location>
        <position position="1"/>
    </location>
</feature>
<comment type="caution">
    <text evidence="1">The sequence shown here is derived from an EMBL/GenBank/DDBJ whole genome shotgun (WGS) entry which is preliminary data.</text>
</comment>
<dbReference type="AlphaFoldDB" id="A0A0F8XI81"/>
<evidence type="ECO:0000313" key="1">
    <source>
        <dbReference type="EMBL" id="KKK68613.1"/>
    </source>
</evidence>
<name>A0A0F8XI81_9ZZZZ</name>
<dbReference type="EMBL" id="LAZR01059049">
    <property type="protein sequence ID" value="KKK68613.1"/>
    <property type="molecule type" value="Genomic_DNA"/>
</dbReference>
<accession>A0A0F8XI81</accession>
<reference evidence="1" key="1">
    <citation type="journal article" date="2015" name="Nature">
        <title>Complex archaea that bridge the gap between prokaryotes and eukaryotes.</title>
        <authorList>
            <person name="Spang A."/>
            <person name="Saw J.H."/>
            <person name="Jorgensen S.L."/>
            <person name="Zaremba-Niedzwiedzka K."/>
            <person name="Martijn J."/>
            <person name="Lind A.E."/>
            <person name="van Eijk R."/>
            <person name="Schleper C."/>
            <person name="Guy L."/>
            <person name="Ettema T.J."/>
        </authorList>
    </citation>
    <scope>NUCLEOTIDE SEQUENCE</scope>
</reference>
<organism evidence="1">
    <name type="scientific">marine sediment metagenome</name>
    <dbReference type="NCBI Taxonomy" id="412755"/>
    <lineage>
        <taxon>unclassified sequences</taxon>
        <taxon>metagenomes</taxon>
        <taxon>ecological metagenomes</taxon>
    </lineage>
</organism>
<sequence>MDKKILGVPFVEKDGKRGRILFNGDKVKFDCGEKNA</sequence>
<proteinExistence type="predicted"/>